<evidence type="ECO:0000256" key="3">
    <source>
        <dbReference type="SAM" id="MobiDB-lite"/>
    </source>
</evidence>
<dbReference type="Pfam" id="PF07944">
    <property type="entry name" value="Beta-AFase-like_GH127_cat"/>
    <property type="match status" value="1"/>
</dbReference>
<evidence type="ECO:0000313" key="7">
    <source>
        <dbReference type="Proteomes" id="UP000655443"/>
    </source>
</evidence>
<dbReference type="PANTHER" id="PTHR31151">
    <property type="entry name" value="PROLINE-TRNA LIGASE (DUF1680)"/>
    <property type="match status" value="1"/>
</dbReference>
<feature type="chain" id="PRO_5037862192" description="LamG-like jellyroll fold domain-containing protein" evidence="4">
    <location>
        <begin position="32"/>
        <end position="850"/>
    </location>
</feature>
<accession>A0A918YIG8</accession>
<dbReference type="InterPro" id="IPR006558">
    <property type="entry name" value="LamG-like"/>
</dbReference>
<dbReference type="GO" id="GO:0005975">
    <property type="term" value="P:carbohydrate metabolic process"/>
    <property type="evidence" value="ECO:0007669"/>
    <property type="project" value="InterPro"/>
</dbReference>
<dbReference type="AlphaFoldDB" id="A0A918YIG8"/>
<comment type="caution">
    <text evidence="6">The sequence shown here is derived from an EMBL/GenBank/DDBJ whole genome shotgun (WGS) entry which is preliminary data.</text>
</comment>
<sequence>MTPPLGRRSFLTVAGAAAAALTVTDGTLAQAAPRPGGSPHPSGSPRTQAGRVAPFPLTAVTLLAGPFRDNQLRNTAYLRFVDIDRLLHTFRLNVGLPSTAEPCGGWEAPTVELRGHSTGHLLSGLALTYASTGDTALRDKGRRLVAALAACQAASPSAGYGKGYLSAFPESFFDRLEAGTGVWAPYYTLHKIMAGLVDQYRLAGNEQALDVVLRLGAWVDTRTGKLSYPQMQRVLETEFGGMNDVLADLHALTGDTGWLRVAERFTHARVFDPLAAGEDRLAGLHANTQIPKMVGALRLWQEGLPERYRTIAANFWRIVTDHHSYVIGGNSNGEAFHEPDVVAGQLSNGTCENCNSYNMLKLTRLLHFEDPDRTDLLDHYERTLFNQMLGEQDPDSAHGFNIYYTGLGPGSFKQQPSFMGTDPNAYSTDYANFSCDHGTGMETQAKFADTIYTHDERRLLVNLFVPSEVRWQEQGITWRQSTRLPDSASTLLTVTAGSASHELRIRVPGWASGARVALNGRTLPDRPAAGGWLSLSRAWRTGDRVEVSLPMRTRVEAAPDDPDVQAVLHGPVVLAGAYGTTASRWMPRLDTSSVRQTSADPLRLTATADGETVPLLPIARVHHQYYNVYWLTGRPPSPPPEFAAWYRFDETSGSTAADATGNGRAATLAGGAARAQGHIGGAVALDGTDGHVALAEDLLAGASAYSVATWVDLAGQPATWSRIFDFGTGVSANMFLTPRSDSGTLRYAITTGGGGEEQRIDADPLPTGRWAHVAVTYGSGTAVLYVDGREAGRNTAVTVEPRYFGNHIRAAYIGRSQYPDPYLKAAVDDFRVYGRTLTAAEVAALARTAR</sequence>
<dbReference type="Pfam" id="PF20736">
    <property type="entry name" value="Glyco_hydro127M"/>
    <property type="match status" value="1"/>
</dbReference>
<organism evidence="6 7">
    <name type="scientific">Streptomyces alanosinicus</name>
    <dbReference type="NCBI Taxonomy" id="68171"/>
    <lineage>
        <taxon>Bacteria</taxon>
        <taxon>Bacillati</taxon>
        <taxon>Actinomycetota</taxon>
        <taxon>Actinomycetes</taxon>
        <taxon>Kitasatosporales</taxon>
        <taxon>Streptomycetaceae</taxon>
        <taxon>Streptomyces</taxon>
    </lineage>
</organism>
<dbReference type="RefSeq" id="WP_189954210.1">
    <property type="nucleotide sequence ID" value="NZ_BMVG01000008.1"/>
</dbReference>
<dbReference type="EMBL" id="BMVG01000008">
    <property type="protein sequence ID" value="GHE05184.1"/>
    <property type="molecule type" value="Genomic_DNA"/>
</dbReference>
<dbReference type="SMART" id="SM00560">
    <property type="entry name" value="LamGL"/>
    <property type="match status" value="1"/>
</dbReference>
<dbReference type="Gene3D" id="2.60.120.200">
    <property type="match status" value="1"/>
</dbReference>
<feature type="region of interest" description="Disordered" evidence="3">
    <location>
        <begin position="29"/>
        <end position="50"/>
    </location>
</feature>
<feature type="compositionally biased region" description="Low complexity" evidence="3">
    <location>
        <begin position="29"/>
        <end position="46"/>
    </location>
</feature>
<feature type="signal peptide" evidence="4">
    <location>
        <begin position="1"/>
        <end position="31"/>
    </location>
</feature>
<keyword evidence="7" id="KW-1185">Reference proteome</keyword>
<gene>
    <name evidence="6" type="ORF">GCM10010339_39950</name>
</gene>
<dbReference type="InterPro" id="IPR013320">
    <property type="entry name" value="ConA-like_dom_sf"/>
</dbReference>
<evidence type="ECO:0000256" key="2">
    <source>
        <dbReference type="ARBA" id="ARBA00023157"/>
    </source>
</evidence>
<dbReference type="SUPFAM" id="SSF49899">
    <property type="entry name" value="Concanavalin A-like lectins/glucanases"/>
    <property type="match status" value="1"/>
</dbReference>
<dbReference type="Pfam" id="PF13385">
    <property type="entry name" value="Laminin_G_3"/>
    <property type="match status" value="1"/>
</dbReference>
<reference evidence="6" key="1">
    <citation type="journal article" date="2014" name="Int. J. Syst. Evol. Microbiol.">
        <title>Complete genome sequence of Corynebacterium casei LMG S-19264T (=DSM 44701T), isolated from a smear-ripened cheese.</title>
        <authorList>
            <consortium name="US DOE Joint Genome Institute (JGI-PGF)"/>
            <person name="Walter F."/>
            <person name="Albersmeier A."/>
            <person name="Kalinowski J."/>
            <person name="Ruckert C."/>
        </authorList>
    </citation>
    <scope>NUCLEOTIDE SEQUENCE</scope>
    <source>
        <strain evidence="6">JCM 4714</strain>
    </source>
</reference>
<dbReference type="Proteomes" id="UP000655443">
    <property type="component" value="Unassembled WGS sequence"/>
</dbReference>
<keyword evidence="1 4" id="KW-0732">Signal</keyword>
<evidence type="ECO:0000259" key="5">
    <source>
        <dbReference type="SMART" id="SM00560"/>
    </source>
</evidence>
<dbReference type="InterPro" id="IPR012878">
    <property type="entry name" value="Beta-AFase-like_GH127_cat"/>
</dbReference>
<evidence type="ECO:0000313" key="6">
    <source>
        <dbReference type="EMBL" id="GHE05184.1"/>
    </source>
</evidence>
<protein>
    <recommendedName>
        <fullName evidence="5">LamG-like jellyroll fold domain-containing protein</fullName>
    </recommendedName>
</protein>
<dbReference type="InterPro" id="IPR006311">
    <property type="entry name" value="TAT_signal"/>
</dbReference>
<proteinExistence type="predicted"/>
<dbReference type="PANTHER" id="PTHR31151:SF0">
    <property type="entry name" value="PROLINE-TRNA LIGASE (DUF1680)"/>
    <property type="match status" value="1"/>
</dbReference>
<dbReference type="SUPFAM" id="SSF48208">
    <property type="entry name" value="Six-hairpin glycosidases"/>
    <property type="match status" value="1"/>
</dbReference>
<feature type="domain" description="LamG-like jellyroll fold" evidence="5">
    <location>
        <begin position="703"/>
        <end position="840"/>
    </location>
</feature>
<keyword evidence="2" id="KW-1015">Disulfide bond</keyword>
<reference evidence="6" key="2">
    <citation type="submission" date="2020-09" db="EMBL/GenBank/DDBJ databases">
        <authorList>
            <person name="Sun Q."/>
            <person name="Ohkuma M."/>
        </authorList>
    </citation>
    <scope>NUCLEOTIDE SEQUENCE</scope>
    <source>
        <strain evidence="6">JCM 4714</strain>
    </source>
</reference>
<dbReference type="InterPro" id="IPR008928">
    <property type="entry name" value="6-hairpin_glycosidase_sf"/>
</dbReference>
<dbReference type="PROSITE" id="PS51318">
    <property type="entry name" value="TAT"/>
    <property type="match status" value="1"/>
</dbReference>
<dbReference type="InterPro" id="IPR049046">
    <property type="entry name" value="Beta-AFase-like_GH127_middle"/>
</dbReference>
<name>A0A918YIG8_9ACTN</name>
<evidence type="ECO:0000256" key="1">
    <source>
        <dbReference type="ARBA" id="ARBA00022729"/>
    </source>
</evidence>
<evidence type="ECO:0000256" key="4">
    <source>
        <dbReference type="SAM" id="SignalP"/>
    </source>
</evidence>